<proteinExistence type="predicted"/>
<dbReference type="PROSITE" id="PS51450">
    <property type="entry name" value="LRR"/>
    <property type="match status" value="2"/>
</dbReference>
<gene>
    <name evidence="3" type="ORF">S12H4_26532</name>
</gene>
<reference evidence="3" key="1">
    <citation type="journal article" date="2014" name="Front. Microbiol.">
        <title>High frequency of phylogenetically diverse reductive dehalogenase-homologous genes in deep subseafloor sedimentary metagenomes.</title>
        <authorList>
            <person name="Kawai M."/>
            <person name="Futagami T."/>
            <person name="Toyoda A."/>
            <person name="Takaki Y."/>
            <person name="Nishi S."/>
            <person name="Hori S."/>
            <person name="Arai W."/>
            <person name="Tsubouchi T."/>
            <person name="Morono Y."/>
            <person name="Uchiyama I."/>
            <person name="Ito T."/>
            <person name="Fujiyama A."/>
            <person name="Inagaki F."/>
            <person name="Takami H."/>
        </authorList>
    </citation>
    <scope>NUCLEOTIDE SEQUENCE</scope>
    <source>
        <strain evidence="3">Expedition CK06-06</strain>
    </source>
</reference>
<evidence type="ECO:0008006" key="4">
    <source>
        <dbReference type="Google" id="ProtNLM"/>
    </source>
</evidence>
<dbReference type="SMART" id="SM00369">
    <property type="entry name" value="LRR_TYP"/>
    <property type="match status" value="4"/>
</dbReference>
<organism evidence="3">
    <name type="scientific">marine sediment metagenome</name>
    <dbReference type="NCBI Taxonomy" id="412755"/>
    <lineage>
        <taxon>unclassified sequences</taxon>
        <taxon>metagenomes</taxon>
        <taxon>ecological metagenomes</taxon>
    </lineage>
</organism>
<keyword evidence="2" id="KW-0677">Repeat</keyword>
<feature type="non-terminal residue" evidence="3">
    <location>
        <position position="280"/>
    </location>
</feature>
<protein>
    <recommendedName>
        <fullName evidence="4">Leucine-rich repeat domain-containing protein</fullName>
    </recommendedName>
</protein>
<dbReference type="PANTHER" id="PTHR48057">
    <property type="entry name" value="LEUCINE-RICH REPEAT SERINE/THREONINE-PROTEIN KINASE 1"/>
    <property type="match status" value="1"/>
</dbReference>
<name>X1TT55_9ZZZZ</name>
<evidence type="ECO:0000256" key="1">
    <source>
        <dbReference type="ARBA" id="ARBA00022614"/>
    </source>
</evidence>
<dbReference type="Pfam" id="PF13855">
    <property type="entry name" value="LRR_8"/>
    <property type="match status" value="1"/>
</dbReference>
<dbReference type="InterPro" id="IPR032675">
    <property type="entry name" value="LRR_dom_sf"/>
</dbReference>
<dbReference type="EMBL" id="BARW01015062">
    <property type="protein sequence ID" value="GAI83224.1"/>
    <property type="molecule type" value="Genomic_DNA"/>
</dbReference>
<dbReference type="PANTHER" id="PTHR48057:SF7">
    <property type="entry name" value="LEUCINE-RICH REPEAT SERINE_THREONINE-PROTEIN KINASE 1"/>
    <property type="match status" value="1"/>
</dbReference>
<keyword evidence="1" id="KW-0433">Leucine-rich repeat</keyword>
<dbReference type="AlphaFoldDB" id="X1TT55"/>
<dbReference type="SUPFAM" id="SSF52058">
    <property type="entry name" value="L domain-like"/>
    <property type="match status" value="1"/>
</dbReference>
<comment type="caution">
    <text evidence="3">The sequence shown here is derived from an EMBL/GenBank/DDBJ whole genome shotgun (WGS) entry which is preliminary data.</text>
</comment>
<sequence>MKELDFNDVPLLIEEKKYLMSLKNKFKTKVYLVKDICALSEELKDRDFVGIKIKEDHIEEFIIYSKQSINFPFDFNKFKFLKKIRLNGLKFTRNFNLVEINTLQELEHLDLSYCHFQKPRYNVKIEFNLRNLRYLNLSNCIFEELLSFSNLSKEILTLKLTNIKIKHFPADIINLINLEHLDLSNNPDLPIPNIIFQLKKLKILKIPYCKVDIENLNFEKLESLKELDLSSLDLTELPASLKNLQELEKLQVAYNKIKFISPFLFELANLTYLDLSNNQI</sequence>
<dbReference type="InterPro" id="IPR001611">
    <property type="entry name" value="Leu-rich_rpt"/>
</dbReference>
<dbReference type="InterPro" id="IPR003591">
    <property type="entry name" value="Leu-rich_rpt_typical-subtyp"/>
</dbReference>
<dbReference type="InterPro" id="IPR052595">
    <property type="entry name" value="LRRC69/RLP"/>
</dbReference>
<dbReference type="Pfam" id="PF00560">
    <property type="entry name" value="LRR_1"/>
    <property type="match status" value="2"/>
</dbReference>
<accession>X1TT55</accession>
<evidence type="ECO:0000256" key="2">
    <source>
        <dbReference type="ARBA" id="ARBA00022737"/>
    </source>
</evidence>
<evidence type="ECO:0000313" key="3">
    <source>
        <dbReference type="EMBL" id="GAI83224.1"/>
    </source>
</evidence>
<dbReference type="Gene3D" id="3.80.10.10">
    <property type="entry name" value="Ribonuclease Inhibitor"/>
    <property type="match status" value="1"/>
</dbReference>